<dbReference type="Proteomes" id="UP000077051">
    <property type="component" value="Unassembled WGS sequence"/>
</dbReference>
<dbReference type="VEuPathDB" id="FungiDB:MUCCIDRAFT_105439"/>
<dbReference type="Pfam" id="PF13966">
    <property type="entry name" value="zf-RVT"/>
    <property type="match status" value="1"/>
</dbReference>
<evidence type="ECO:0000313" key="2">
    <source>
        <dbReference type="EMBL" id="OAD08473.1"/>
    </source>
</evidence>
<evidence type="ECO:0000313" key="3">
    <source>
        <dbReference type="Proteomes" id="UP000077051"/>
    </source>
</evidence>
<gene>
    <name evidence="2" type="ORF">MUCCIDRAFT_105439</name>
</gene>
<dbReference type="STRING" id="747725.A0A168PZM4"/>
<protein>
    <recommendedName>
        <fullName evidence="1">Reverse transcriptase zinc-binding domain-containing protein</fullName>
    </recommendedName>
</protein>
<proteinExistence type="predicted"/>
<comment type="caution">
    <text evidence="2">The sequence shown here is derived from an EMBL/GenBank/DDBJ whole genome shotgun (WGS) entry which is preliminary data.</text>
</comment>
<keyword evidence="3" id="KW-1185">Reference proteome</keyword>
<sequence length="407" mass="46459">MKINGGLGIIDVFAQQKALYYRWLDPILFERPDAPAISPYIRVHLHNHMNTPILDMGLLFPAARSTALVGAPASTSTMIFRTMDAIPRTFLPVDRNPIECLLLPIPAIIASASRGKKLSPSLKTVTVGEIFELQGNGFFLTPIPGDRLPRHLKHVTHRFHFAVTRDHLLLQPFFRACLDRTSLSLYSQDDRPHIQALLNFASFRKGLHIQHNDENFAHPKGRTRSFRQMVLAASARVLPRPSSIAASSWNAFWALFLNYTQRNVLYRLVHRKIPTRSRLSQFNDAIDPHCAICLTVVESTAHFFFYCEVKQHFWDRLIQEYLWPGTSVALIQQSIQTLKFDRIPVRLDSPTTFEPLVILTVALAEVWKAHWRFIFDQVPVTTDTLFASFQRALRKQQAEDDLASSNG</sequence>
<dbReference type="OrthoDB" id="2273311at2759"/>
<name>A0A168PZM4_MUCCL</name>
<dbReference type="EMBL" id="AMYB01000001">
    <property type="protein sequence ID" value="OAD08473.1"/>
    <property type="molecule type" value="Genomic_DNA"/>
</dbReference>
<feature type="domain" description="Reverse transcriptase zinc-binding" evidence="1">
    <location>
        <begin position="244"/>
        <end position="314"/>
    </location>
</feature>
<evidence type="ECO:0000259" key="1">
    <source>
        <dbReference type="Pfam" id="PF13966"/>
    </source>
</evidence>
<dbReference type="InterPro" id="IPR026960">
    <property type="entry name" value="RVT-Znf"/>
</dbReference>
<accession>A0A168PZM4</accession>
<dbReference type="AlphaFoldDB" id="A0A168PZM4"/>
<reference evidence="2 3" key="1">
    <citation type="submission" date="2015-06" db="EMBL/GenBank/DDBJ databases">
        <title>Expansion of signal transduction pathways in fungi by whole-genome duplication.</title>
        <authorList>
            <consortium name="DOE Joint Genome Institute"/>
            <person name="Corrochano L.M."/>
            <person name="Kuo A."/>
            <person name="Marcet-Houben M."/>
            <person name="Polaino S."/>
            <person name="Salamov A."/>
            <person name="Villalobos J.M."/>
            <person name="Alvarez M.I."/>
            <person name="Avalos J."/>
            <person name="Benito E.P."/>
            <person name="Benoit I."/>
            <person name="Burger G."/>
            <person name="Camino L.P."/>
            <person name="Canovas D."/>
            <person name="Cerda-Olmedo E."/>
            <person name="Cheng J.-F."/>
            <person name="Dominguez A."/>
            <person name="Elias M."/>
            <person name="Eslava A.P."/>
            <person name="Glaser F."/>
            <person name="Grimwood J."/>
            <person name="Gutierrez G."/>
            <person name="Heitman J."/>
            <person name="Henrissat B."/>
            <person name="Iturriaga E.A."/>
            <person name="Lang B.F."/>
            <person name="Lavin J.L."/>
            <person name="Lee S."/>
            <person name="Li W."/>
            <person name="Lindquist E."/>
            <person name="Lopez-Garcia S."/>
            <person name="Luque E.M."/>
            <person name="Marcos A.T."/>
            <person name="Martin J."/>
            <person name="Mccluskey K."/>
            <person name="Medina H.R."/>
            <person name="Miralles-Duran A."/>
            <person name="Miyazaki A."/>
            <person name="Munoz-Torres E."/>
            <person name="Oguiza J.A."/>
            <person name="Ohm R."/>
            <person name="Olmedo M."/>
            <person name="Orejas M."/>
            <person name="Ortiz-Castellanos L."/>
            <person name="Pisabarro A.G."/>
            <person name="Rodriguez-Romero J."/>
            <person name="Ruiz-Herrera J."/>
            <person name="Ruiz-Vazquez R."/>
            <person name="Sanz C."/>
            <person name="Schackwitz W."/>
            <person name="Schmutz J."/>
            <person name="Shahriari M."/>
            <person name="Shelest E."/>
            <person name="Silva-Franco F."/>
            <person name="Soanes D."/>
            <person name="Syed K."/>
            <person name="Tagua V.G."/>
            <person name="Talbot N.J."/>
            <person name="Thon M."/>
            <person name="De Vries R.P."/>
            <person name="Wiebenga A."/>
            <person name="Yadav J.S."/>
            <person name="Braun E.L."/>
            <person name="Baker S."/>
            <person name="Garre V."/>
            <person name="Horwitz B."/>
            <person name="Torres-Martinez S."/>
            <person name="Idnurm A."/>
            <person name="Herrera-Estrella A."/>
            <person name="Gabaldon T."/>
            <person name="Grigoriev I.V."/>
        </authorList>
    </citation>
    <scope>NUCLEOTIDE SEQUENCE [LARGE SCALE GENOMIC DNA]</scope>
    <source>
        <strain evidence="2 3">CBS 277.49</strain>
    </source>
</reference>
<organism evidence="2 3">
    <name type="scientific">Mucor lusitanicus CBS 277.49</name>
    <dbReference type="NCBI Taxonomy" id="747725"/>
    <lineage>
        <taxon>Eukaryota</taxon>
        <taxon>Fungi</taxon>
        <taxon>Fungi incertae sedis</taxon>
        <taxon>Mucoromycota</taxon>
        <taxon>Mucoromycotina</taxon>
        <taxon>Mucoromycetes</taxon>
        <taxon>Mucorales</taxon>
        <taxon>Mucorineae</taxon>
        <taxon>Mucoraceae</taxon>
        <taxon>Mucor</taxon>
    </lineage>
</organism>